<keyword evidence="5" id="KW-0106">Calcium</keyword>
<evidence type="ECO:0000256" key="13">
    <source>
        <dbReference type="ARBA" id="ARBA00048694"/>
    </source>
</evidence>
<keyword evidence="4" id="KW-1003">Cell membrane</keyword>
<evidence type="ECO:0000256" key="2">
    <source>
        <dbReference type="ARBA" id="ARBA00005675"/>
    </source>
</evidence>
<dbReference type="FunFam" id="3.40.50.1000:FF:000001">
    <property type="entry name" value="Phospholipid-transporting ATPase IC"/>
    <property type="match status" value="1"/>
</dbReference>
<feature type="transmembrane region" description="Helical" evidence="14">
    <location>
        <begin position="835"/>
        <end position="857"/>
    </location>
</feature>
<keyword evidence="5" id="KW-0813">Transport</keyword>
<evidence type="ECO:0000256" key="6">
    <source>
        <dbReference type="ARBA" id="ARBA00022692"/>
    </source>
</evidence>
<dbReference type="GO" id="GO:0005524">
    <property type="term" value="F:ATP binding"/>
    <property type="evidence" value="ECO:0007669"/>
    <property type="project" value="UniProtKB-KW"/>
</dbReference>
<dbReference type="SMART" id="SM00831">
    <property type="entry name" value="Cation_ATPase_N"/>
    <property type="match status" value="1"/>
</dbReference>
<organism evidence="16 17">
    <name type="scientific">Clostridium cavendishii DSM 21758</name>
    <dbReference type="NCBI Taxonomy" id="1121302"/>
    <lineage>
        <taxon>Bacteria</taxon>
        <taxon>Bacillati</taxon>
        <taxon>Bacillota</taxon>
        <taxon>Clostridia</taxon>
        <taxon>Eubacteriales</taxon>
        <taxon>Clostridiaceae</taxon>
        <taxon>Clostridium</taxon>
    </lineage>
</organism>
<evidence type="ECO:0000256" key="8">
    <source>
        <dbReference type="ARBA" id="ARBA00022741"/>
    </source>
</evidence>
<feature type="transmembrane region" description="Helical" evidence="14">
    <location>
        <begin position="672"/>
        <end position="692"/>
    </location>
</feature>
<reference evidence="16 17" key="1">
    <citation type="submission" date="2016-11" db="EMBL/GenBank/DDBJ databases">
        <authorList>
            <person name="Jaros S."/>
            <person name="Januszkiewicz K."/>
            <person name="Wedrychowicz H."/>
        </authorList>
    </citation>
    <scope>NUCLEOTIDE SEQUENCE [LARGE SCALE GENOMIC DNA]</scope>
    <source>
        <strain evidence="16 17">DSM 21758</strain>
    </source>
</reference>
<evidence type="ECO:0000256" key="12">
    <source>
        <dbReference type="ARBA" id="ARBA00023136"/>
    </source>
</evidence>
<dbReference type="AlphaFoldDB" id="A0A1M6DA50"/>
<dbReference type="RefSeq" id="WP_072985259.1">
    <property type="nucleotide sequence ID" value="NZ_FQZB01000004.1"/>
</dbReference>
<dbReference type="InterPro" id="IPR001757">
    <property type="entry name" value="P_typ_ATPase"/>
</dbReference>
<feature type="transmembrane region" description="Helical" evidence="14">
    <location>
        <begin position="268"/>
        <end position="296"/>
    </location>
</feature>
<evidence type="ECO:0000313" key="17">
    <source>
        <dbReference type="Proteomes" id="UP000184310"/>
    </source>
</evidence>
<dbReference type="InterPro" id="IPR023298">
    <property type="entry name" value="ATPase_P-typ_TM_dom_sf"/>
</dbReference>
<dbReference type="SFLD" id="SFLDF00027">
    <property type="entry name" value="p-type_atpase"/>
    <property type="match status" value="1"/>
</dbReference>
<keyword evidence="8" id="KW-0547">Nucleotide-binding</keyword>
<dbReference type="Pfam" id="PF00689">
    <property type="entry name" value="Cation_ATPase_C"/>
    <property type="match status" value="1"/>
</dbReference>
<evidence type="ECO:0000256" key="3">
    <source>
        <dbReference type="ARBA" id="ARBA00012790"/>
    </source>
</evidence>
<evidence type="ECO:0000256" key="14">
    <source>
        <dbReference type="SAM" id="Phobius"/>
    </source>
</evidence>
<proteinExistence type="inferred from homology"/>
<dbReference type="FunFam" id="3.40.50.1000:FF:000028">
    <property type="entry name" value="Calcium-transporting P-type ATPase, putative"/>
    <property type="match status" value="1"/>
</dbReference>
<dbReference type="SUPFAM" id="SSF81653">
    <property type="entry name" value="Calcium ATPase, transduction domain A"/>
    <property type="match status" value="1"/>
</dbReference>
<dbReference type="EC" id="7.2.2.10" evidence="3"/>
<evidence type="ECO:0000259" key="15">
    <source>
        <dbReference type="SMART" id="SM00831"/>
    </source>
</evidence>
<dbReference type="Gene3D" id="1.20.1110.10">
    <property type="entry name" value="Calcium-transporting ATPase, transmembrane domain"/>
    <property type="match status" value="1"/>
</dbReference>
<dbReference type="CDD" id="cd02089">
    <property type="entry name" value="P-type_ATPase_Ca_prok"/>
    <property type="match status" value="1"/>
</dbReference>
<dbReference type="Gene3D" id="3.40.1110.10">
    <property type="entry name" value="Calcium-transporting ATPase, cytoplasmic domain N"/>
    <property type="match status" value="1"/>
</dbReference>
<dbReference type="Proteomes" id="UP000184310">
    <property type="component" value="Unassembled WGS sequence"/>
</dbReference>
<keyword evidence="11 14" id="KW-1133">Transmembrane helix</keyword>
<keyword evidence="17" id="KW-1185">Reference proteome</keyword>
<comment type="similarity">
    <text evidence="2">Belongs to the cation transport ATPase (P-type) (TC 3.A.3) family. Type IIA subfamily.</text>
</comment>
<keyword evidence="7" id="KW-0479">Metal-binding</keyword>
<feature type="transmembrane region" description="Helical" evidence="14">
    <location>
        <begin position="245"/>
        <end position="262"/>
    </location>
</feature>
<name>A0A1M6DA50_9CLOT</name>
<dbReference type="PRINTS" id="PR00120">
    <property type="entry name" value="HATPASE"/>
</dbReference>
<accession>A0A1M6DA50</accession>
<dbReference type="InterPro" id="IPR008250">
    <property type="entry name" value="ATPase_P-typ_transduc_dom_A_sf"/>
</dbReference>
<comment type="catalytic activity">
    <reaction evidence="13">
        <text>Ca(2+)(in) + ATP + H2O = Ca(2+)(out) + ADP + phosphate + H(+)</text>
        <dbReference type="Rhea" id="RHEA:18105"/>
        <dbReference type="ChEBI" id="CHEBI:15377"/>
        <dbReference type="ChEBI" id="CHEBI:15378"/>
        <dbReference type="ChEBI" id="CHEBI:29108"/>
        <dbReference type="ChEBI" id="CHEBI:30616"/>
        <dbReference type="ChEBI" id="CHEBI:43474"/>
        <dbReference type="ChEBI" id="CHEBI:456216"/>
        <dbReference type="EC" id="7.2.2.10"/>
    </reaction>
</comment>
<dbReference type="InterPro" id="IPR044492">
    <property type="entry name" value="P_typ_ATPase_HD_dom"/>
</dbReference>
<dbReference type="Pfam" id="PF00122">
    <property type="entry name" value="E1-E2_ATPase"/>
    <property type="match status" value="1"/>
</dbReference>
<feature type="transmembrane region" description="Helical" evidence="14">
    <location>
        <begin position="742"/>
        <end position="761"/>
    </location>
</feature>
<dbReference type="PRINTS" id="PR00119">
    <property type="entry name" value="CATATPASE"/>
</dbReference>
<dbReference type="Pfam" id="PF13246">
    <property type="entry name" value="Cation_ATPase"/>
    <property type="match status" value="1"/>
</dbReference>
<evidence type="ECO:0000256" key="4">
    <source>
        <dbReference type="ARBA" id="ARBA00022475"/>
    </source>
</evidence>
<dbReference type="InterPro" id="IPR006068">
    <property type="entry name" value="ATPase_P-typ_cation-transptr_C"/>
</dbReference>
<dbReference type="PANTHER" id="PTHR42861">
    <property type="entry name" value="CALCIUM-TRANSPORTING ATPASE"/>
    <property type="match status" value="1"/>
</dbReference>
<dbReference type="OrthoDB" id="9760364at2"/>
<keyword evidence="6 14" id="KW-0812">Transmembrane</keyword>
<dbReference type="InterPro" id="IPR023299">
    <property type="entry name" value="ATPase_P-typ_cyto_dom_N"/>
</dbReference>
<dbReference type="Pfam" id="PF00690">
    <property type="entry name" value="Cation_ATPase_N"/>
    <property type="match status" value="1"/>
</dbReference>
<dbReference type="SFLD" id="SFLDS00003">
    <property type="entry name" value="Haloacid_Dehalogenase"/>
    <property type="match status" value="1"/>
</dbReference>
<evidence type="ECO:0000256" key="1">
    <source>
        <dbReference type="ARBA" id="ARBA00004651"/>
    </source>
</evidence>
<dbReference type="PROSITE" id="PS00154">
    <property type="entry name" value="ATPASE_E1_E2"/>
    <property type="match status" value="1"/>
</dbReference>
<feature type="transmembrane region" description="Helical" evidence="14">
    <location>
        <begin position="810"/>
        <end position="829"/>
    </location>
</feature>
<evidence type="ECO:0000256" key="5">
    <source>
        <dbReference type="ARBA" id="ARBA00022568"/>
    </source>
</evidence>
<dbReference type="GO" id="GO:0046872">
    <property type="term" value="F:metal ion binding"/>
    <property type="evidence" value="ECO:0007669"/>
    <property type="project" value="UniProtKB-KW"/>
</dbReference>
<keyword evidence="10" id="KW-1278">Translocase</keyword>
<keyword evidence="5" id="KW-0109">Calcium transport</keyword>
<gene>
    <name evidence="16" type="ORF">SAMN02745163_00673</name>
</gene>
<dbReference type="GO" id="GO:0005886">
    <property type="term" value="C:plasma membrane"/>
    <property type="evidence" value="ECO:0007669"/>
    <property type="project" value="UniProtKB-SubCell"/>
</dbReference>
<feature type="domain" description="Cation-transporting P-type ATPase N-terminal" evidence="15">
    <location>
        <begin position="3"/>
        <end position="76"/>
    </location>
</feature>
<evidence type="ECO:0000256" key="10">
    <source>
        <dbReference type="ARBA" id="ARBA00022967"/>
    </source>
</evidence>
<feature type="transmembrane region" description="Helical" evidence="14">
    <location>
        <begin position="59"/>
        <end position="75"/>
    </location>
</feature>
<evidence type="ECO:0000313" key="16">
    <source>
        <dbReference type="EMBL" id="SHI70116.1"/>
    </source>
</evidence>
<dbReference type="SUPFAM" id="SSF56784">
    <property type="entry name" value="HAD-like"/>
    <property type="match status" value="1"/>
</dbReference>
<dbReference type="InterPro" id="IPR018303">
    <property type="entry name" value="ATPase_P-typ_P_site"/>
</dbReference>
<dbReference type="InterPro" id="IPR059000">
    <property type="entry name" value="ATPase_P-type_domA"/>
</dbReference>
<dbReference type="SFLD" id="SFLDG00002">
    <property type="entry name" value="C1.7:_P-type_atpase_like"/>
    <property type="match status" value="1"/>
</dbReference>
<dbReference type="Gene3D" id="2.70.150.10">
    <property type="entry name" value="Calcium-transporting ATPase, cytoplasmic transduction domain A"/>
    <property type="match status" value="1"/>
</dbReference>
<dbReference type="InterPro" id="IPR023214">
    <property type="entry name" value="HAD_sf"/>
</dbReference>
<dbReference type="SUPFAM" id="SSF81665">
    <property type="entry name" value="Calcium ATPase, transmembrane domain M"/>
    <property type="match status" value="1"/>
</dbReference>
<dbReference type="GO" id="GO:0005388">
    <property type="term" value="F:P-type calcium transporter activity"/>
    <property type="evidence" value="ECO:0007669"/>
    <property type="project" value="UniProtKB-EC"/>
</dbReference>
<keyword evidence="12 14" id="KW-0472">Membrane</keyword>
<dbReference type="InterPro" id="IPR036412">
    <property type="entry name" value="HAD-like_sf"/>
</dbReference>
<dbReference type="EMBL" id="FQZB01000004">
    <property type="protein sequence ID" value="SHI70116.1"/>
    <property type="molecule type" value="Genomic_DNA"/>
</dbReference>
<dbReference type="GO" id="GO:0140352">
    <property type="term" value="P:export from cell"/>
    <property type="evidence" value="ECO:0007669"/>
    <property type="project" value="UniProtKB-ARBA"/>
</dbReference>
<dbReference type="FunFam" id="2.70.150.10:FF:000016">
    <property type="entry name" value="Calcium-transporting P-type ATPase putative"/>
    <property type="match status" value="1"/>
</dbReference>
<evidence type="ECO:0000256" key="11">
    <source>
        <dbReference type="ARBA" id="ARBA00022989"/>
    </source>
</evidence>
<dbReference type="Gene3D" id="3.40.50.1000">
    <property type="entry name" value="HAD superfamily/HAD-like"/>
    <property type="match status" value="1"/>
</dbReference>
<sequence length="872" mass="96080">MNRWYNKPCERVMEELEVDFSGLTEKEVTTRRDKYGFNELIEGEKASAFLIFLEQFKDLLVIILLGAATISIILGDIESSVVIFLVVILNAILGTVQHIKAAESLNSLKKLSSPTAKVLRGGVKIEIPSREVIVGDIVYLDAGDYICADGRVIENYSLQVNESSLTGESESVNKQVDVIDEEDIPLGDRKNMVYSGSLVTYGRAKILVTEIGMKTEIGKVAMLLDDTSKKKTPLQVSLDDFGKKLAIGILIICALVFALNIYRGYTLISAFMFAVALAVAAIPEALSSIVTIVLAIGTQKMAKEHSIIKQLQAVEGLGSVSVICSDKTGTLTQNKMTVKRLFVDDKVVLTNDIALDNNLQKNIIMQSILCNDSIISDDKEIGDPTEVALVNLGRVFSINELELRKMYPRLGEIPFDSDRKLMSTVHNIDDKNTMITKGAVDVIIRRVTHIQTNNGIRKVTKEDIKSIENKNEEFSKLGLRVLGFAYKEIEEKEEYNLEDEKEYTFVGLISMMDPPREESKKAVEECIKAGIRPIMITGDHKITAMAIAKEIGILHEGEESVEGREIENLTDEQLIKKVQDISVYSRVSPEHKIRIVKAWQSRGNIVAMTGDGVNDAPALKASNIGVAMGITGTEVAKDAAAMVLTDDNFATIVKAVENGRNIYNNIRSAIKFLLSGNTAGILSVLWASILALPMPFTAVHLLFINLVTDSLPAIALGVEPYKENVMKEKPRGINTPILTKDFTIELIFEGIIIAIVTMLAFKIGNDNYGEGMGRTMAFATLCLSRLLHGFSSRGNENVFRVGMFKNKYSWLAFGVGSLLLFSILLVPALNGVFEVTYLGFNNIINIILLSLCSFIVIQIGKTLKSIIISTKR</sequence>
<dbReference type="SUPFAM" id="SSF81660">
    <property type="entry name" value="Metal cation-transporting ATPase, ATP-binding domain N"/>
    <property type="match status" value="1"/>
</dbReference>
<keyword evidence="5" id="KW-0406">Ion transport</keyword>
<comment type="subcellular location">
    <subcellularLocation>
        <location evidence="1">Cell membrane</location>
        <topology evidence="1">Multi-pass membrane protein</topology>
    </subcellularLocation>
</comment>
<evidence type="ECO:0000256" key="7">
    <source>
        <dbReference type="ARBA" id="ARBA00022723"/>
    </source>
</evidence>
<keyword evidence="9" id="KW-0067">ATP-binding</keyword>
<dbReference type="InterPro" id="IPR004014">
    <property type="entry name" value="ATPase_P-typ_cation-transptr_N"/>
</dbReference>
<protein>
    <recommendedName>
        <fullName evidence="3">P-type Ca(2+) transporter</fullName>
        <ecNumber evidence="3">7.2.2.10</ecNumber>
    </recommendedName>
</protein>
<evidence type="ECO:0000256" key="9">
    <source>
        <dbReference type="ARBA" id="ARBA00022840"/>
    </source>
</evidence>
<dbReference type="GO" id="GO:0016887">
    <property type="term" value="F:ATP hydrolysis activity"/>
    <property type="evidence" value="ECO:0007669"/>
    <property type="project" value="InterPro"/>
</dbReference>
<dbReference type="NCBIfam" id="TIGR01494">
    <property type="entry name" value="ATPase_P-type"/>
    <property type="match status" value="2"/>
</dbReference>
<dbReference type="STRING" id="1121302.SAMN02745163_00673"/>